<dbReference type="CDD" id="cd00156">
    <property type="entry name" value="REC"/>
    <property type="match status" value="1"/>
</dbReference>
<evidence type="ECO:0000256" key="1">
    <source>
        <dbReference type="ARBA" id="ARBA00022553"/>
    </source>
</evidence>
<dbReference type="Gene3D" id="3.40.50.2300">
    <property type="match status" value="1"/>
</dbReference>
<dbReference type="Proteomes" id="UP000676194">
    <property type="component" value="Chromosome"/>
</dbReference>
<proteinExistence type="predicted"/>
<protein>
    <submittedName>
        <fullName evidence="4">Response regulator</fullName>
    </submittedName>
</protein>
<feature type="domain" description="Response regulatory" evidence="3">
    <location>
        <begin position="3"/>
        <end position="117"/>
    </location>
</feature>
<dbReference type="InterPro" id="IPR009057">
    <property type="entry name" value="Homeodomain-like_sf"/>
</dbReference>
<dbReference type="PANTHER" id="PTHR44591:SF3">
    <property type="entry name" value="RESPONSE REGULATORY DOMAIN-CONTAINING PROTEIN"/>
    <property type="match status" value="1"/>
</dbReference>
<dbReference type="InterPro" id="IPR002197">
    <property type="entry name" value="HTH_Fis"/>
</dbReference>
<organism evidence="4 5">
    <name type="scientific">Telmatocola sphagniphila</name>
    <dbReference type="NCBI Taxonomy" id="1123043"/>
    <lineage>
        <taxon>Bacteria</taxon>
        <taxon>Pseudomonadati</taxon>
        <taxon>Planctomycetota</taxon>
        <taxon>Planctomycetia</taxon>
        <taxon>Gemmatales</taxon>
        <taxon>Gemmataceae</taxon>
    </lineage>
</organism>
<dbReference type="SUPFAM" id="SSF46689">
    <property type="entry name" value="Homeodomain-like"/>
    <property type="match status" value="1"/>
</dbReference>
<keyword evidence="1 2" id="KW-0597">Phosphoprotein</keyword>
<evidence type="ECO:0000313" key="5">
    <source>
        <dbReference type="Proteomes" id="UP000676194"/>
    </source>
</evidence>
<dbReference type="KEGG" id="tsph:KIH39_00200"/>
<dbReference type="SMART" id="SM00448">
    <property type="entry name" value="REC"/>
    <property type="match status" value="1"/>
</dbReference>
<dbReference type="GO" id="GO:0000160">
    <property type="term" value="P:phosphorelay signal transduction system"/>
    <property type="evidence" value="ECO:0007669"/>
    <property type="project" value="InterPro"/>
</dbReference>
<evidence type="ECO:0000259" key="3">
    <source>
        <dbReference type="PROSITE" id="PS50110"/>
    </source>
</evidence>
<dbReference type="PROSITE" id="PS50110">
    <property type="entry name" value="RESPONSE_REGULATORY"/>
    <property type="match status" value="1"/>
</dbReference>
<sequence>MPKLLVVDNEPELLHSIEQALRSENLDVVGVRSGQEAFEILRRLQPDVVMIDVQLKDVSGLDLFEWIKDLYPRLPVVFLTNQADAETAIEVMKRGAYEYLVKPLDFALLQDILQRALELHRPSAMPIVEKKLSSFSNRFTDVMARTTKLLQAREPNIYRSVTDEVDRAILEVVLNHVNGNQLQASELLGISRTTLRLKLRSLGICKFE</sequence>
<gene>
    <name evidence="4" type="ORF">KIH39_00200</name>
</gene>
<evidence type="ECO:0000313" key="4">
    <source>
        <dbReference type="EMBL" id="QVL32376.1"/>
    </source>
</evidence>
<evidence type="ECO:0000256" key="2">
    <source>
        <dbReference type="PROSITE-ProRule" id="PRU00169"/>
    </source>
</evidence>
<dbReference type="InterPro" id="IPR001789">
    <property type="entry name" value="Sig_transdc_resp-reg_receiver"/>
</dbReference>
<dbReference type="AlphaFoldDB" id="A0A8E6B738"/>
<dbReference type="PANTHER" id="PTHR44591">
    <property type="entry name" value="STRESS RESPONSE REGULATOR PROTEIN 1"/>
    <property type="match status" value="1"/>
</dbReference>
<reference evidence="4" key="1">
    <citation type="submission" date="2021-05" db="EMBL/GenBank/DDBJ databases">
        <title>Complete genome sequence of the cellulolytic planctomycete Telmatocola sphagniphila SP2T and characterization of the first cellulase from planctomycetes.</title>
        <authorList>
            <person name="Rakitin A.L."/>
            <person name="Beletsky A.V."/>
            <person name="Naumoff D.G."/>
            <person name="Kulichevskaya I.S."/>
            <person name="Mardanov A.V."/>
            <person name="Ravin N.V."/>
            <person name="Dedysh S.N."/>
        </authorList>
    </citation>
    <scope>NUCLEOTIDE SEQUENCE</scope>
    <source>
        <strain evidence="4">SP2T</strain>
    </source>
</reference>
<dbReference type="Gene3D" id="1.10.10.60">
    <property type="entry name" value="Homeodomain-like"/>
    <property type="match status" value="1"/>
</dbReference>
<accession>A0A8E6B738</accession>
<dbReference type="RefSeq" id="WP_213497268.1">
    <property type="nucleotide sequence ID" value="NZ_CP074694.1"/>
</dbReference>
<dbReference type="Pfam" id="PF00072">
    <property type="entry name" value="Response_reg"/>
    <property type="match status" value="1"/>
</dbReference>
<name>A0A8E6B738_9BACT</name>
<dbReference type="PRINTS" id="PR01590">
    <property type="entry name" value="HTHFIS"/>
</dbReference>
<dbReference type="InterPro" id="IPR050595">
    <property type="entry name" value="Bact_response_regulator"/>
</dbReference>
<feature type="modified residue" description="4-aspartylphosphate" evidence="2">
    <location>
        <position position="52"/>
    </location>
</feature>
<dbReference type="SUPFAM" id="SSF52172">
    <property type="entry name" value="CheY-like"/>
    <property type="match status" value="1"/>
</dbReference>
<dbReference type="Pfam" id="PF02954">
    <property type="entry name" value="HTH_8"/>
    <property type="match status" value="1"/>
</dbReference>
<dbReference type="GO" id="GO:0043565">
    <property type="term" value="F:sequence-specific DNA binding"/>
    <property type="evidence" value="ECO:0007669"/>
    <property type="project" value="InterPro"/>
</dbReference>
<dbReference type="InterPro" id="IPR011006">
    <property type="entry name" value="CheY-like_superfamily"/>
</dbReference>
<dbReference type="EMBL" id="CP074694">
    <property type="protein sequence ID" value="QVL32376.1"/>
    <property type="molecule type" value="Genomic_DNA"/>
</dbReference>
<keyword evidence="5" id="KW-1185">Reference proteome</keyword>